<dbReference type="PANTHER" id="PTHR36566:SF1">
    <property type="entry name" value="PYRIDINIUM-3,5-BISTHIOCARBOXYLIC ACID MONONUCLEOTIDE NICKEL INSERTION PROTEIN"/>
    <property type="match status" value="1"/>
</dbReference>
<keyword evidence="3" id="KW-1185">Reference proteome</keyword>
<reference evidence="2 3" key="1">
    <citation type="submission" date="2016-10" db="EMBL/GenBank/DDBJ databases">
        <authorList>
            <person name="de Groot N.N."/>
        </authorList>
    </citation>
    <scope>NUCLEOTIDE SEQUENCE [LARGE SCALE GENOMIC DNA]</scope>
    <source>
        <strain evidence="2 3">DSM 20678</strain>
    </source>
</reference>
<evidence type="ECO:0000313" key="3">
    <source>
        <dbReference type="Proteomes" id="UP000198577"/>
    </source>
</evidence>
<name>A0A1I5UEY0_9FIRM</name>
<proteinExistence type="predicted"/>
<sequence length="152" mass="17708">MKVIETNIDDMSGEFLGFLMELLLQHNALDVWYTPIYMKKNRPGVKVSVLCHPQDQEKLEDILLRETTTLGVRSYSAFRKTLQRQWIKVSTRYGYIRIKVAYGDGVFKAAPEYEDCRLASRTYGVSLREIYDEAMQEFSKLDIKLKVLESNV</sequence>
<dbReference type="Proteomes" id="UP000198577">
    <property type="component" value="Unassembled WGS sequence"/>
</dbReference>
<dbReference type="AlphaFoldDB" id="A0A1I5UEY0"/>
<organism evidence="2 3">
    <name type="scientific">Caldicoprobacter faecalis</name>
    <dbReference type="NCBI Taxonomy" id="937334"/>
    <lineage>
        <taxon>Bacteria</taxon>
        <taxon>Bacillati</taxon>
        <taxon>Bacillota</taxon>
        <taxon>Clostridia</taxon>
        <taxon>Caldicoprobacterales</taxon>
        <taxon>Caldicoprobacteraceae</taxon>
        <taxon>Caldicoprobacter</taxon>
    </lineage>
</organism>
<dbReference type="Gene3D" id="3.30.70.1380">
    <property type="entry name" value="Transcriptional regulatory protein pf0864 domain like"/>
    <property type="match status" value="1"/>
</dbReference>
<dbReference type="EMBL" id="FOXR01000007">
    <property type="protein sequence ID" value="SFP93802.1"/>
    <property type="molecule type" value="Genomic_DNA"/>
</dbReference>
<dbReference type="RefSeq" id="WP_051456356.1">
    <property type="nucleotide sequence ID" value="NZ_FOXR01000007.1"/>
</dbReference>
<keyword evidence="1" id="KW-0533">Nickel</keyword>
<dbReference type="Pfam" id="PF01969">
    <property type="entry name" value="Ni_insertion"/>
    <property type="match status" value="1"/>
</dbReference>
<dbReference type="STRING" id="937334.SAMN05444406_1071"/>
<evidence type="ECO:0008006" key="4">
    <source>
        <dbReference type="Google" id="ProtNLM"/>
    </source>
</evidence>
<dbReference type="Gene3D" id="3.10.20.300">
    <property type="entry name" value="mk0293 like domain"/>
    <property type="match status" value="1"/>
</dbReference>
<protein>
    <recommendedName>
        <fullName evidence="4">TIGR00299 family protein</fullName>
    </recommendedName>
</protein>
<evidence type="ECO:0000313" key="2">
    <source>
        <dbReference type="EMBL" id="SFP93802.1"/>
    </source>
</evidence>
<dbReference type="InterPro" id="IPR002822">
    <property type="entry name" value="Ni_insertion"/>
</dbReference>
<gene>
    <name evidence="2" type="ORF">SAMN05444406_1071</name>
</gene>
<dbReference type="PANTHER" id="PTHR36566">
    <property type="entry name" value="NICKEL INSERTION PROTEIN-RELATED"/>
    <property type="match status" value="1"/>
</dbReference>
<accession>A0A1I5UEY0</accession>
<evidence type="ECO:0000256" key="1">
    <source>
        <dbReference type="ARBA" id="ARBA00022596"/>
    </source>
</evidence>